<dbReference type="Pfam" id="PF07686">
    <property type="entry name" value="V-set"/>
    <property type="match status" value="1"/>
</dbReference>
<organism evidence="6 7">
    <name type="scientific">Pseudonaja textilis</name>
    <name type="common">Eastern brown snake</name>
    <dbReference type="NCBI Taxonomy" id="8673"/>
    <lineage>
        <taxon>Eukaryota</taxon>
        <taxon>Metazoa</taxon>
        <taxon>Chordata</taxon>
        <taxon>Craniata</taxon>
        <taxon>Vertebrata</taxon>
        <taxon>Euteleostomi</taxon>
        <taxon>Lepidosauria</taxon>
        <taxon>Squamata</taxon>
        <taxon>Bifurcata</taxon>
        <taxon>Unidentata</taxon>
        <taxon>Episquamata</taxon>
        <taxon>Toxicofera</taxon>
        <taxon>Serpentes</taxon>
        <taxon>Colubroidea</taxon>
        <taxon>Elapidae</taxon>
        <taxon>Hydrophiinae</taxon>
        <taxon>Pseudonaja</taxon>
    </lineage>
</organism>
<evidence type="ECO:0000256" key="2">
    <source>
        <dbReference type="ARBA" id="ARBA00023130"/>
    </source>
</evidence>
<keyword evidence="1" id="KW-0732">Signal</keyword>
<keyword evidence="3" id="KW-0675">Receptor</keyword>
<sequence length="143" mass="15828">FTSSKKLLQSRGQSVDQTSGIVTATEGQPIVFYCSYEAQIGGSHYPYWYIQHSGQPLKLFLPWHEKNIQGFHGTVHKGKTNGTFNLQKDASQLKDSAAYFCAFTNRKGTMGVGGEKSTIYFPSEITFNAGILPSANLLSYTNF</sequence>
<dbReference type="SUPFAM" id="SSF48726">
    <property type="entry name" value="Immunoglobulin"/>
    <property type="match status" value="1"/>
</dbReference>
<feature type="domain" description="Immunoglobulin V-set" evidence="5">
    <location>
        <begin position="18"/>
        <end position="108"/>
    </location>
</feature>
<protein>
    <recommendedName>
        <fullName evidence="5">Immunoglobulin V-set domain-containing protein</fullName>
    </recommendedName>
</protein>
<dbReference type="PANTHER" id="PTHR19367:SF18">
    <property type="entry name" value="T CELL RECEPTOR ALPHA VARIABLE 16"/>
    <property type="match status" value="1"/>
</dbReference>
<keyword evidence="2" id="KW-1064">Adaptive immunity</keyword>
<evidence type="ECO:0000313" key="6">
    <source>
        <dbReference type="Ensembl" id="ENSPTXP00000021913.1"/>
    </source>
</evidence>
<name>A0A670ZG75_PSETE</name>
<dbReference type="InterPro" id="IPR013106">
    <property type="entry name" value="Ig_V-set"/>
</dbReference>
<accession>A0A670ZG75</accession>
<keyword evidence="4" id="KW-0393">Immunoglobulin domain</keyword>
<dbReference type="PANTHER" id="PTHR19367">
    <property type="entry name" value="T-CELL RECEPTOR ALPHA CHAIN V REGION"/>
    <property type="match status" value="1"/>
</dbReference>
<dbReference type="AlphaFoldDB" id="A0A670ZG75"/>
<evidence type="ECO:0000313" key="7">
    <source>
        <dbReference type="Proteomes" id="UP000472273"/>
    </source>
</evidence>
<dbReference type="GeneTree" id="ENSGT00960000189462"/>
<reference evidence="6" key="1">
    <citation type="submission" date="2025-08" db="UniProtKB">
        <authorList>
            <consortium name="Ensembl"/>
        </authorList>
    </citation>
    <scope>IDENTIFICATION</scope>
</reference>
<dbReference type="InterPro" id="IPR013783">
    <property type="entry name" value="Ig-like_fold"/>
</dbReference>
<keyword evidence="2" id="KW-0391">Immunity</keyword>
<dbReference type="GO" id="GO:0002250">
    <property type="term" value="P:adaptive immune response"/>
    <property type="evidence" value="ECO:0007669"/>
    <property type="project" value="UniProtKB-KW"/>
</dbReference>
<evidence type="ECO:0000256" key="3">
    <source>
        <dbReference type="ARBA" id="ARBA00023170"/>
    </source>
</evidence>
<evidence type="ECO:0000259" key="5">
    <source>
        <dbReference type="Pfam" id="PF07686"/>
    </source>
</evidence>
<evidence type="ECO:0000256" key="1">
    <source>
        <dbReference type="ARBA" id="ARBA00022729"/>
    </source>
</evidence>
<dbReference type="InterPro" id="IPR036179">
    <property type="entry name" value="Ig-like_dom_sf"/>
</dbReference>
<evidence type="ECO:0000256" key="4">
    <source>
        <dbReference type="ARBA" id="ARBA00023319"/>
    </source>
</evidence>
<keyword evidence="7" id="KW-1185">Reference proteome</keyword>
<dbReference type="Gene3D" id="2.60.40.10">
    <property type="entry name" value="Immunoglobulins"/>
    <property type="match status" value="1"/>
</dbReference>
<reference evidence="6" key="2">
    <citation type="submission" date="2025-09" db="UniProtKB">
        <authorList>
            <consortium name="Ensembl"/>
        </authorList>
    </citation>
    <scope>IDENTIFICATION</scope>
</reference>
<proteinExistence type="predicted"/>
<dbReference type="Proteomes" id="UP000472273">
    <property type="component" value="Unplaced"/>
</dbReference>
<dbReference type="InterPro" id="IPR051287">
    <property type="entry name" value="TCR_variable_region"/>
</dbReference>
<dbReference type="Ensembl" id="ENSPTXT00000022585.1">
    <property type="protein sequence ID" value="ENSPTXP00000021913.1"/>
    <property type="gene ID" value="ENSPTXG00000015156.1"/>
</dbReference>
<dbReference type="OMA" id="AYFCAFT"/>